<evidence type="ECO:0000313" key="1">
    <source>
        <dbReference type="EMBL" id="KAJ8673027.1"/>
    </source>
</evidence>
<evidence type="ECO:0000313" key="2">
    <source>
        <dbReference type="Proteomes" id="UP001239111"/>
    </source>
</evidence>
<proteinExistence type="predicted"/>
<accession>A0ACC2NPI5</accession>
<name>A0ACC2NPI5_9HYME</name>
<organism evidence="1 2">
    <name type="scientific">Eretmocerus hayati</name>
    <dbReference type="NCBI Taxonomy" id="131215"/>
    <lineage>
        <taxon>Eukaryota</taxon>
        <taxon>Metazoa</taxon>
        <taxon>Ecdysozoa</taxon>
        <taxon>Arthropoda</taxon>
        <taxon>Hexapoda</taxon>
        <taxon>Insecta</taxon>
        <taxon>Pterygota</taxon>
        <taxon>Neoptera</taxon>
        <taxon>Endopterygota</taxon>
        <taxon>Hymenoptera</taxon>
        <taxon>Apocrita</taxon>
        <taxon>Proctotrupomorpha</taxon>
        <taxon>Chalcidoidea</taxon>
        <taxon>Aphelinidae</taxon>
        <taxon>Aphelininae</taxon>
        <taxon>Eretmocerus</taxon>
    </lineage>
</organism>
<dbReference type="Proteomes" id="UP001239111">
    <property type="component" value="Chromosome 3"/>
</dbReference>
<reference evidence="1" key="1">
    <citation type="submission" date="2023-04" db="EMBL/GenBank/DDBJ databases">
        <title>A chromosome-level genome assembly of the parasitoid wasp Eretmocerus hayati.</title>
        <authorList>
            <person name="Zhong Y."/>
            <person name="Liu S."/>
            <person name="Liu Y."/>
        </authorList>
    </citation>
    <scope>NUCLEOTIDE SEQUENCE</scope>
    <source>
        <strain evidence="1">ZJU_SS_LIU_2023</strain>
    </source>
</reference>
<comment type="caution">
    <text evidence="1">The sequence shown here is derived from an EMBL/GenBank/DDBJ whole genome shotgun (WGS) entry which is preliminary data.</text>
</comment>
<gene>
    <name evidence="1" type="ORF">QAD02_004288</name>
</gene>
<dbReference type="EMBL" id="CM056743">
    <property type="protein sequence ID" value="KAJ8673027.1"/>
    <property type="molecule type" value="Genomic_DNA"/>
</dbReference>
<keyword evidence="2" id="KW-1185">Reference proteome</keyword>
<sequence length="321" mass="35200">MLGMATDHQQLQQHPDDPPKRRSTFYVSLDGCEPLIPRHHRSATCESPSEAFPCNTFPISSSKTAPNVPFLLRGGGDSSSKKNKHEPMKSNLEPRGKVQSLTRIFESSKQQNGGSSTPSKNGQLMSTSSSTSSSPSSNDSNEARKKVERTRSFKTIERFQNRFVGGKSKDQSGQQQRQPTKAMAGNHEVGVERRAIPKSREPAKSIQEQDRKGKVSNSSGPSLANLIRRTHSTKLARSSSSTLIRSPRHASIDNCNALLVNNQPQMQQKNEDVDSGQEENLSLDEAGAQSTPVDSEASIRHEETDTDAGVHSGAFDFWNCL</sequence>
<protein>
    <submittedName>
        <fullName evidence="1">Uncharacterized protein</fullName>
    </submittedName>
</protein>